<accession>A0A2N3N9M3</accession>
<evidence type="ECO:0008006" key="4">
    <source>
        <dbReference type="Google" id="ProtNLM"/>
    </source>
</evidence>
<dbReference type="Pfam" id="PF04177">
    <property type="entry name" value="TAP42"/>
    <property type="match status" value="1"/>
</dbReference>
<dbReference type="GO" id="GO:0009966">
    <property type="term" value="P:regulation of signal transduction"/>
    <property type="evidence" value="ECO:0007669"/>
    <property type="project" value="InterPro"/>
</dbReference>
<dbReference type="EMBL" id="NLAX01000010">
    <property type="protein sequence ID" value="PKS09121.1"/>
    <property type="molecule type" value="Genomic_DNA"/>
</dbReference>
<evidence type="ECO:0000313" key="3">
    <source>
        <dbReference type="Proteomes" id="UP000233524"/>
    </source>
</evidence>
<dbReference type="Proteomes" id="UP000233524">
    <property type="component" value="Unassembled WGS sequence"/>
</dbReference>
<gene>
    <name evidence="2" type="ORF">jhhlp_003735</name>
</gene>
<dbReference type="InterPro" id="IPR038511">
    <property type="entry name" value="TAP42/TAP46-like_sf"/>
</dbReference>
<evidence type="ECO:0000313" key="2">
    <source>
        <dbReference type="EMBL" id="PKS09121.1"/>
    </source>
</evidence>
<sequence>MAEEDQPQSLKSLFEQAEEKQAALANLYDYTSDQFRETLAAAIRSCEECLRLVSELSIFSPNESADDIATTSLPYLLISYRLAELVQKTPSTSPAERLGTVRKAKAAYESFLGLLDRYELLQGEYAKLYERYNEDGDQFSTVTGADAAAKRHSKIQNFKAEKALKDKLALLKRNPRYLEQGDEELVRQVYLTNVEFCIHMTFQDLESLNRELDMLSHAPPAPPSQPALPNDSRHRTPGQHHDDYSEKLDAPLTSLLGQKGPLLSQDGKPLKPFTLVGTRQDIKKGVFRSGHNLPTMSIDEYLDEERRRGGIIEGGGEASFQQPEPDEDNIEKADEETYKAREWDEYKEANPRGSGNTLNRG</sequence>
<dbReference type="InParanoid" id="A0A2N3N9M3"/>
<protein>
    <recommendedName>
        <fullName evidence="4">TAP42-like protein</fullName>
    </recommendedName>
</protein>
<dbReference type="InterPro" id="IPR007304">
    <property type="entry name" value="TAP46-like"/>
</dbReference>
<keyword evidence="3" id="KW-1185">Reference proteome</keyword>
<dbReference type="PANTHER" id="PTHR10933:SF9">
    <property type="entry name" value="IMMUNOGLOBULIN-BINDING PROTEIN 1"/>
    <property type="match status" value="1"/>
</dbReference>
<dbReference type="PANTHER" id="PTHR10933">
    <property type="entry name" value="IMMUNOGLOBULIN-BINDING PROTEIN 1"/>
    <property type="match status" value="1"/>
</dbReference>
<dbReference type="STRING" id="41688.A0A2N3N9M3"/>
<dbReference type="GO" id="GO:0035303">
    <property type="term" value="P:regulation of dephosphorylation"/>
    <property type="evidence" value="ECO:0007669"/>
    <property type="project" value="TreeGrafter"/>
</dbReference>
<dbReference type="GO" id="GO:0051721">
    <property type="term" value="F:protein phosphatase 2A binding"/>
    <property type="evidence" value="ECO:0007669"/>
    <property type="project" value="TreeGrafter"/>
</dbReference>
<name>A0A2N3N9M3_9PEZI</name>
<dbReference type="FunCoup" id="A0A2N3N9M3">
    <property type="interactions" value="650"/>
</dbReference>
<dbReference type="VEuPathDB" id="FungiDB:jhhlp_003735"/>
<proteinExistence type="predicted"/>
<evidence type="ECO:0000256" key="1">
    <source>
        <dbReference type="SAM" id="MobiDB-lite"/>
    </source>
</evidence>
<feature type="region of interest" description="Disordered" evidence="1">
    <location>
        <begin position="215"/>
        <end position="245"/>
    </location>
</feature>
<organism evidence="2 3">
    <name type="scientific">Lomentospora prolificans</name>
    <dbReference type="NCBI Taxonomy" id="41688"/>
    <lineage>
        <taxon>Eukaryota</taxon>
        <taxon>Fungi</taxon>
        <taxon>Dikarya</taxon>
        <taxon>Ascomycota</taxon>
        <taxon>Pezizomycotina</taxon>
        <taxon>Sordariomycetes</taxon>
        <taxon>Hypocreomycetidae</taxon>
        <taxon>Microascales</taxon>
        <taxon>Microascaceae</taxon>
        <taxon>Lomentospora</taxon>
    </lineage>
</organism>
<reference evidence="2 3" key="1">
    <citation type="journal article" date="2017" name="G3 (Bethesda)">
        <title>First Draft Genome Sequence of the Pathogenic Fungus Lomentospora prolificans (Formerly Scedosporium prolificans).</title>
        <authorList>
            <person name="Luo R."/>
            <person name="Zimin A."/>
            <person name="Workman R."/>
            <person name="Fan Y."/>
            <person name="Pertea G."/>
            <person name="Grossman N."/>
            <person name="Wear M.P."/>
            <person name="Jia B."/>
            <person name="Miller H."/>
            <person name="Casadevall A."/>
            <person name="Timp W."/>
            <person name="Zhang S.X."/>
            <person name="Salzberg S.L."/>
        </authorList>
    </citation>
    <scope>NUCLEOTIDE SEQUENCE [LARGE SCALE GENOMIC DNA]</scope>
    <source>
        <strain evidence="2 3">JHH-5317</strain>
    </source>
</reference>
<feature type="compositionally biased region" description="Basic and acidic residues" evidence="1">
    <location>
        <begin position="330"/>
        <end position="350"/>
    </location>
</feature>
<dbReference type="Gene3D" id="1.25.40.540">
    <property type="entry name" value="TAP42-like family"/>
    <property type="match status" value="1"/>
</dbReference>
<feature type="region of interest" description="Disordered" evidence="1">
    <location>
        <begin position="313"/>
        <end position="361"/>
    </location>
</feature>
<dbReference type="GO" id="GO:0005829">
    <property type="term" value="C:cytosol"/>
    <property type="evidence" value="ECO:0007669"/>
    <property type="project" value="TreeGrafter"/>
</dbReference>
<comment type="caution">
    <text evidence="2">The sequence shown here is derived from an EMBL/GenBank/DDBJ whole genome shotgun (WGS) entry which is preliminary data.</text>
</comment>
<dbReference type="OrthoDB" id="10261753at2759"/>
<feature type="compositionally biased region" description="Basic and acidic residues" evidence="1">
    <location>
        <begin position="231"/>
        <end position="245"/>
    </location>
</feature>
<dbReference type="AlphaFoldDB" id="A0A2N3N9M3"/>